<accession>A0A2M8EUZ3</accession>
<dbReference type="EMBL" id="PFSE01000027">
    <property type="protein sequence ID" value="PJC28953.1"/>
    <property type="molecule type" value="Genomic_DNA"/>
</dbReference>
<gene>
    <name evidence="1" type="ORF">CO053_01900</name>
</gene>
<sequence length="180" mass="20622">MIERRIRSIPPTTSLDTYRAQIGRLSSAEPTQGKGADVRYHVFKRPVNKPAPREWENGEITWQAEIVKGLSPDGEMGLIMQFFGINFTSTSVFERSKRDYGPDNVVFYAPVSYKKGQVFLIFSTFGDIFESQVVPKTKDINPLFQEEIYYPKLLTDYVPASMVLSYNNGLFIARYKARDN</sequence>
<protein>
    <submittedName>
        <fullName evidence="1">Uncharacterized protein</fullName>
    </submittedName>
</protein>
<evidence type="ECO:0000313" key="2">
    <source>
        <dbReference type="Proteomes" id="UP000230885"/>
    </source>
</evidence>
<dbReference type="AlphaFoldDB" id="A0A2M8EUZ3"/>
<dbReference type="Proteomes" id="UP000230885">
    <property type="component" value="Unassembled WGS sequence"/>
</dbReference>
<name>A0A2M8EUZ3_9BACT</name>
<reference evidence="2" key="1">
    <citation type="submission" date="2017-09" db="EMBL/GenBank/DDBJ databases">
        <title>Depth-based differentiation of microbial function through sediment-hosted aquifers and enrichment of novel symbionts in the deep terrestrial subsurface.</title>
        <authorList>
            <person name="Probst A.J."/>
            <person name="Ladd B."/>
            <person name="Jarett J.K."/>
            <person name="Geller-Mcgrath D.E."/>
            <person name="Sieber C.M.K."/>
            <person name="Emerson J.B."/>
            <person name="Anantharaman K."/>
            <person name="Thomas B.C."/>
            <person name="Malmstrom R."/>
            <person name="Stieglmeier M."/>
            <person name="Klingl A."/>
            <person name="Woyke T."/>
            <person name="Ryan C.M."/>
            <person name="Banfield J.F."/>
        </authorList>
    </citation>
    <scope>NUCLEOTIDE SEQUENCE [LARGE SCALE GENOMIC DNA]</scope>
</reference>
<organism evidence="1 2">
    <name type="scientific">Candidatus Shapirobacteria bacterium CG_4_9_14_0_2_um_filter_40_11</name>
    <dbReference type="NCBI Taxonomy" id="1974876"/>
    <lineage>
        <taxon>Bacteria</taxon>
        <taxon>Candidatus Shapironibacteriota</taxon>
    </lineage>
</organism>
<proteinExistence type="predicted"/>
<comment type="caution">
    <text evidence="1">The sequence shown here is derived from an EMBL/GenBank/DDBJ whole genome shotgun (WGS) entry which is preliminary data.</text>
</comment>
<evidence type="ECO:0000313" key="1">
    <source>
        <dbReference type="EMBL" id="PJC28953.1"/>
    </source>
</evidence>